<comment type="caution">
    <text evidence="3">The sequence shown here is derived from an EMBL/GenBank/DDBJ whole genome shotgun (WGS) entry which is preliminary data.</text>
</comment>
<organism evidence="3 4">
    <name type="scientific">Ancylostoma caninum</name>
    <name type="common">Dog hookworm</name>
    <dbReference type="NCBI Taxonomy" id="29170"/>
    <lineage>
        <taxon>Eukaryota</taxon>
        <taxon>Metazoa</taxon>
        <taxon>Ecdysozoa</taxon>
        <taxon>Nematoda</taxon>
        <taxon>Chromadorea</taxon>
        <taxon>Rhabditida</taxon>
        <taxon>Rhabditina</taxon>
        <taxon>Rhabditomorpha</taxon>
        <taxon>Strongyloidea</taxon>
        <taxon>Ancylostomatidae</taxon>
        <taxon>Ancylostomatinae</taxon>
        <taxon>Ancylostoma</taxon>
    </lineage>
</organism>
<dbReference type="AlphaFoldDB" id="A0A368GGP1"/>
<sequence>MRPEQRDFSVLLVCAFGILMALASIMIVVGFTYKRVQVDRERRRRNRGAGAEYHLPQNDPVIPPWPGGDERNPQRTSALPSCLPTEAGKVTDDKLGCEQKPSADENKTSSILAISPKAIAAIAALMGSSSALIDKQLSRLVFAL</sequence>
<feature type="transmembrane region" description="Helical" evidence="2">
    <location>
        <begin position="12"/>
        <end position="33"/>
    </location>
</feature>
<accession>A0A368GGP1</accession>
<protein>
    <submittedName>
        <fullName evidence="3">Uncharacterized protein</fullName>
    </submittedName>
</protein>
<gene>
    <name evidence="3" type="ORF">ANCCAN_10495</name>
</gene>
<keyword evidence="2" id="KW-0472">Membrane</keyword>
<keyword evidence="2" id="KW-0812">Transmembrane</keyword>
<keyword evidence="2" id="KW-1133">Transmembrane helix</keyword>
<feature type="region of interest" description="Disordered" evidence="1">
    <location>
        <begin position="45"/>
        <end position="107"/>
    </location>
</feature>
<evidence type="ECO:0000256" key="2">
    <source>
        <dbReference type="SAM" id="Phobius"/>
    </source>
</evidence>
<reference evidence="3 4" key="1">
    <citation type="submission" date="2014-10" db="EMBL/GenBank/DDBJ databases">
        <title>Draft genome of the hookworm Ancylostoma caninum.</title>
        <authorList>
            <person name="Mitreva M."/>
        </authorList>
    </citation>
    <scope>NUCLEOTIDE SEQUENCE [LARGE SCALE GENOMIC DNA]</scope>
    <source>
        <strain evidence="3 4">Baltimore</strain>
    </source>
</reference>
<dbReference type="EMBL" id="JOJR01000154">
    <property type="protein sequence ID" value="RCN43532.1"/>
    <property type="molecule type" value="Genomic_DNA"/>
</dbReference>
<dbReference type="Proteomes" id="UP000252519">
    <property type="component" value="Unassembled WGS sequence"/>
</dbReference>
<feature type="compositionally biased region" description="Basic and acidic residues" evidence="1">
    <location>
        <begin position="89"/>
        <end position="107"/>
    </location>
</feature>
<dbReference type="OrthoDB" id="5815643at2759"/>
<evidence type="ECO:0000256" key="1">
    <source>
        <dbReference type="SAM" id="MobiDB-lite"/>
    </source>
</evidence>
<name>A0A368GGP1_ANCCA</name>
<keyword evidence="4" id="KW-1185">Reference proteome</keyword>
<evidence type="ECO:0000313" key="3">
    <source>
        <dbReference type="EMBL" id="RCN43532.1"/>
    </source>
</evidence>
<proteinExistence type="predicted"/>
<evidence type="ECO:0000313" key="4">
    <source>
        <dbReference type="Proteomes" id="UP000252519"/>
    </source>
</evidence>